<comment type="similarity">
    <text evidence="2">Belongs to the ABC-4 integral membrane protein family. LolC/E subfamily.</text>
</comment>
<feature type="transmembrane region" description="Helical" evidence="7">
    <location>
        <begin position="809"/>
        <end position="829"/>
    </location>
</feature>
<feature type="transmembrane region" description="Helical" evidence="7">
    <location>
        <begin position="430"/>
        <end position="451"/>
    </location>
</feature>
<dbReference type="InterPro" id="IPR051447">
    <property type="entry name" value="Lipoprotein-release_system"/>
</dbReference>
<feature type="transmembrane region" description="Helical" evidence="7">
    <location>
        <begin position="720"/>
        <end position="737"/>
    </location>
</feature>
<organism evidence="9 10">
    <name type="scientific">Mycolicibacter acidiphilus</name>
    <dbReference type="NCBI Taxonomy" id="2835306"/>
    <lineage>
        <taxon>Bacteria</taxon>
        <taxon>Bacillati</taxon>
        <taxon>Actinomycetota</taxon>
        <taxon>Actinomycetes</taxon>
        <taxon>Mycobacteriales</taxon>
        <taxon>Mycobacteriaceae</taxon>
        <taxon>Mycolicibacter</taxon>
    </lineage>
</organism>
<comment type="subcellular location">
    <subcellularLocation>
        <location evidence="1">Cell membrane</location>
        <topology evidence="1">Multi-pass membrane protein</topology>
    </subcellularLocation>
</comment>
<evidence type="ECO:0000313" key="9">
    <source>
        <dbReference type="EMBL" id="MBS9532903.1"/>
    </source>
</evidence>
<evidence type="ECO:0000256" key="1">
    <source>
        <dbReference type="ARBA" id="ARBA00004651"/>
    </source>
</evidence>
<evidence type="ECO:0000313" key="10">
    <source>
        <dbReference type="Proteomes" id="UP001519535"/>
    </source>
</evidence>
<protein>
    <submittedName>
        <fullName evidence="9">FtsX-like permease family protein</fullName>
    </submittedName>
</protein>
<keyword evidence="6 7" id="KW-0472">Membrane</keyword>
<feature type="transmembrane region" description="Helical" evidence="7">
    <location>
        <begin position="346"/>
        <end position="367"/>
    </location>
</feature>
<reference evidence="9 10" key="1">
    <citation type="submission" date="2021-05" db="EMBL/GenBank/DDBJ databases">
        <title>Mycobacterium acidophilum sp. nov., an extremely acid-tolerant member of the genus Mycobacterium.</title>
        <authorList>
            <person name="Xia J."/>
        </authorList>
    </citation>
    <scope>NUCLEOTIDE SEQUENCE [LARGE SCALE GENOMIC DNA]</scope>
    <source>
        <strain evidence="9 10">M1</strain>
    </source>
</reference>
<evidence type="ECO:0000259" key="8">
    <source>
        <dbReference type="Pfam" id="PF02687"/>
    </source>
</evidence>
<feature type="transmembrane region" description="Helical" evidence="7">
    <location>
        <begin position="758"/>
        <end position="784"/>
    </location>
</feature>
<feature type="transmembrane region" description="Helical" evidence="7">
    <location>
        <begin position="248"/>
        <end position="271"/>
    </location>
</feature>
<feature type="transmembrane region" description="Helical" evidence="7">
    <location>
        <begin position="400"/>
        <end position="424"/>
    </location>
</feature>
<proteinExistence type="inferred from homology"/>
<name>A0ABS5RF44_9MYCO</name>
<accession>A0ABS5RF44</accession>
<evidence type="ECO:0000256" key="2">
    <source>
        <dbReference type="ARBA" id="ARBA00005236"/>
    </source>
</evidence>
<evidence type="ECO:0000256" key="7">
    <source>
        <dbReference type="SAM" id="Phobius"/>
    </source>
</evidence>
<evidence type="ECO:0000256" key="5">
    <source>
        <dbReference type="ARBA" id="ARBA00022989"/>
    </source>
</evidence>
<feature type="transmembrane region" description="Helical" evidence="7">
    <location>
        <begin position="28"/>
        <end position="47"/>
    </location>
</feature>
<keyword evidence="3" id="KW-1003">Cell membrane</keyword>
<evidence type="ECO:0000256" key="4">
    <source>
        <dbReference type="ARBA" id="ARBA00022692"/>
    </source>
</evidence>
<dbReference type="PANTHER" id="PTHR30489:SF0">
    <property type="entry name" value="LIPOPROTEIN-RELEASING SYSTEM TRANSMEMBRANE PROTEIN LOLE"/>
    <property type="match status" value="1"/>
</dbReference>
<dbReference type="PANTHER" id="PTHR30489">
    <property type="entry name" value="LIPOPROTEIN-RELEASING SYSTEM TRANSMEMBRANE PROTEIN LOLE"/>
    <property type="match status" value="1"/>
</dbReference>
<sequence length="843" mass="86749">MARGTLAATFGLLRIINFRAVRRHAFRAALAAFSLGGGVAVVVAVMIEVTSVSKAVDDVGYQIAGPAPLRVIGAATRGGISPAVIDDARSVPGVGAVVPVIRGVTLIRNDGKESFGLSLGVDCSAQWIVNPKVCSGGQTEPPPAISSSLGKTLNDSASLVTDAGQMSLAKFQRIDDLDSVNNGLVAVLPLSMAKAQFARGDRVDMMYVTLAKDANAAEVQARLKTALGPTYSVQPRSEPARGYNVNDVLLPLLGIFALISIGVGVILITQITRLSVEERRREIAIASALGASPASIMTGFLSEAALLGAVGSAMGVVSGILISRPIVASASELTERFLGVTVPVVLKPAILVVGVLAGIVLAVLAAITPSVSASNTPIAAELSGRAAKEQATGRRIWSRALGLLAFGAAGVIAARLATISGALLPWQAGVADAGAVVAIVGLLLATAYLSAEAITAFRPKSESGHGATLTIALNALRADRSRTAAISGAIAVPVVVAILLSGFLIAINIGATKVAEAQADGRIAITTTQFSDYGPIDARFSPATASKLAGVAGVAKTERIAEIEITLKDGSLAHVQALDRPTFPFGLLAGKEPKASMDAHELVVGSVLARDKDLHIGDVLVFGSGLDAQAMSIGTIVATPEYGGRRIYLSYQTAEQIYGPQPAGLIFATPADGFSTGQVIENIEHAQFDQPIRAVDTAGFSTEIAASIARYLTPLNTLKFGLLAIAFISVASTLLLVGIRRKREVALIQALGATRFRVFSITTIEAVIAGAAGGLFGALLSIAISEAVRRAAVVNVGLVTPLVFPWSDAVTYAVLATVAAVFAAIIPAWKSTRSTPATELRDE</sequence>
<keyword evidence="10" id="KW-1185">Reference proteome</keyword>
<dbReference type="EMBL" id="JAHCLR010000005">
    <property type="protein sequence ID" value="MBS9532903.1"/>
    <property type="molecule type" value="Genomic_DNA"/>
</dbReference>
<dbReference type="Pfam" id="PF02687">
    <property type="entry name" value="FtsX"/>
    <property type="match status" value="2"/>
</dbReference>
<feature type="transmembrane region" description="Helical" evidence="7">
    <location>
        <begin position="304"/>
        <end position="326"/>
    </location>
</feature>
<feature type="transmembrane region" description="Helical" evidence="7">
    <location>
        <begin position="484"/>
        <end position="507"/>
    </location>
</feature>
<evidence type="ECO:0000256" key="3">
    <source>
        <dbReference type="ARBA" id="ARBA00022475"/>
    </source>
</evidence>
<feature type="domain" description="ABC3 transporter permease C-terminal" evidence="8">
    <location>
        <begin position="255"/>
        <end position="377"/>
    </location>
</feature>
<evidence type="ECO:0000256" key="6">
    <source>
        <dbReference type="ARBA" id="ARBA00023136"/>
    </source>
</evidence>
<keyword evidence="5 7" id="KW-1133">Transmembrane helix</keyword>
<feature type="domain" description="ABC3 transporter permease C-terminal" evidence="8">
    <location>
        <begin position="720"/>
        <end position="836"/>
    </location>
</feature>
<keyword evidence="4 7" id="KW-0812">Transmembrane</keyword>
<dbReference type="InterPro" id="IPR003838">
    <property type="entry name" value="ABC3_permease_C"/>
</dbReference>
<gene>
    <name evidence="9" type="ORF">KIH27_04785</name>
</gene>
<dbReference type="Proteomes" id="UP001519535">
    <property type="component" value="Unassembled WGS sequence"/>
</dbReference>
<comment type="caution">
    <text evidence="9">The sequence shown here is derived from an EMBL/GenBank/DDBJ whole genome shotgun (WGS) entry which is preliminary data.</text>
</comment>